<dbReference type="EMBL" id="EQ973983">
    <property type="protein sequence ID" value="EEF36309.1"/>
    <property type="molecule type" value="Genomic_DNA"/>
</dbReference>
<dbReference type="OrthoDB" id="850699at2759"/>
<accession>B9SJE6</accession>
<dbReference type="KEGG" id="rcu:8285069"/>
<dbReference type="Gene3D" id="3.30.40.10">
    <property type="entry name" value="Zinc/RING finger domain, C3HC4 (zinc finger)"/>
    <property type="match status" value="1"/>
</dbReference>
<evidence type="ECO:0008006" key="3">
    <source>
        <dbReference type="Google" id="ProtNLM"/>
    </source>
</evidence>
<dbReference type="InterPro" id="IPR013083">
    <property type="entry name" value="Znf_RING/FYVE/PHD"/>
</dbReference>
<dbReference type="InParanoid" id="B9SJE6"/>
<dbReference type="Proteomes" id="UP000008311">
    <property type="component" value="Unassembled WGS sequence"/>
</dbReference>
<evidence type="ECO:0000313" key="1">
    <source>
        <dbReference type="EMBL" id="EEF36309.1"/>
    </source>
</evidence>
<proteinExistence type="predicted"/>
<name>B9SJE6_RICCO</name>
<keyword evidence="2" id="KW-1185">Reference proteome</keyword>
<gene>
    <name evidence="1" type="ORF">RCOM_0526230</name>
</gene>
<dbReference type="SUPFAM" id="SSF57850">
    <property type="entry name" value="RING/U-box"/>
    <property type="match status" value="1"/>
</dbReference>
<dbReference type="AlphaFoldDB" id="B9SJE6"/>
<organism evidence="1 2">
    <name type="scientific">Ricinus communis</name>
    <name type="common">Castor bean</name>
    <dbReference type="NCBI Taxonomy" id="3988"/>
    <lineage>
        <taxon>Eukaryota</taxon>
        <taxon>Viridiplantae</taxon>
        <taxon>Streptophyta</taxon>
        <taxon>Embryophyta</taxon>
        <taxon>Tracheophyta</taxon>
        <taxon>Spermatophyta</taxon>
        <taxon>Magnoliopsida</taxon>
        <taxon>eudicotyledons</taxon>
        <taxon>Gunneridae</taxon>
        <taxon>Pentapetalae</taxon>
        <taxon>rosids</taxon>
        <taxon>fabids</taxon>
        <taxon>Malpighiales</taxon>
        <taxon>Euphorbiaceae</taxon>
        <taxon>Acalyphoideae</taxon>
        <taxon>Acalypheae</taxon>
        <taxon>Ricinus</taxon>
    </lineage>
</organism>
<reference evidence="2" key="1">
    <citation type="journal article" date="2010" name="Nat. Biotechnol.">
        <title>Draft genome sequence of the oilseed species Ricinus communis.</title>
        <authorList>
            <person name="Chan A.P."/>
            <person name="Crabtree J."/>
            <person name="Zhao Q."/>
            <person name="Lorenzi H."/>
            <person name="Orvis J."/>
            <person name="Puiu D."/>
            <person name="Melake-Berhan A."/>
            <person name="Jones K.M."/>
            <person name="Redman J."/>
            <person name="Chen G."/>
            <person name="Cahoon E.B."/>
            <person name="Gedil M."/>
            <person name="Stanke M."/>
            <person name="Haas B.J."/>
            <person name="Wortman J.R."/>
            <person name="Fraser-Liggett C.M."/>
            <person name="Ravel J."/>
            <person name="Rabinowicz P.D."/>
        </authorList>
    </citation>
    <scope>NUCLEOTIDE SEQUENCE [LARGE SCALE GENOMIC DNA]</scope>
    <source>
        <strain evidence="2">cv. Hale</strain>
    </source>
</reference>
<sequence>MAEEIGYSVKGISERQIQSSDQHLEPAAIRVTFRHYNVCGLYVPSHGPRLILPETCRLVNHVSIWVPAGESPIIRKVAKTLQCQTMTAMGIPETVHSEIVEKIASEASFKHATGYSAWIVVEMRIPSWFKHDYDVYLMLLDIEEALRTNEDEFRGRQTNPATKSSVDALERFVFLENLTPPTSCTVCMEEIEVGPEIIRLPCSHFLSSGLHPHVAAGQPLLSTLPP</sequence>
<protein>
    <recommendedName>
        <fullName evidence="3">RING-type domain-containing protein</fullName>
    </recommendedName>
</protein>
<evidence type="ECO:0000313" key="2">
    <source>
        <dbReference type="Proteomes" id="UP000008311"/>
    </source>
</evidence>